<feature type="domain" description="Zona occludens toxin N-terminal" evidence="7">
    <location>
        <begin position="2"/>
        <end position="155"/>
    </location>
</feature>
<keyword evidence="3" id="KW-1043">Host membrane</keyword>
<reference evidence="8 9" key="1">
    <citation type="journal article" date="2020" name="Microorganisms">
        <title>First Report of Filamentous Phages Isolated from Tunisian Orchards to Control Erwinia amylovora.</title>
        <authorList>
            <person name="Akremi I."/>
            <person name="Holtappels D."/>
            <person name="Brabra W."/>
            <person name="Jlidi M."/>
            <person name="Hadj Ibrahim A."/>
            <person name="Ben Ali M."/>
            <person name="Fortuna K."/>
            <person name="Ahmed M."/>
            <person name="Meerbeek B.V."/>
            <person name="Rhouma A."/>
            <person name="Lavigne R."/>
            <person name="Ben Ali M."/>
            <person name="Wagemans J."/>
        </authorList>
    </citation>
    <scope>NUCLEOTIDE SEQUENCE [LARGE SCALE GENOMIC DNA]</scope>
</reference>
<gene>
    <name evidence="8" type="ORF">PEar6_09</name>
</gene>
<keyword evidence="2 6" id="KW-0812">Transmembrane</keyword>
<protein>
    <submittedName>
        <fullName evidence="8">Maturase</fullName>
    </submittedName>
</protein>
<accession>A0A7T1X520</accession>
<feature type="transmembrane region" description="Helical" evidence="6">
    <location>
        <begin position="255"/>
        <end position="272"/>
    </location>
</feature>
<evidence type="ECO:0000256" key="6">
    <source>
        <dbReference type="SAM" id="Phobius"/>
    </source>
</evidence>
<dbReference type="EMBL" id="MT901800">
    <property type="protein sequence ID" value="QPP21123.1"/>
    <property type="molecule type" value="Genomic_DNA"/>
</dbReference>
<name>A0A7T1X520_9VIRU</name>
<dbReference type="Pfam" id="PF05707">
    <property type="entry name" value="Zot"/>
    <property type="match status" value="1"/>
</dbReference>
<organism evidence="8 9">
    <name type="scientific">Erwinia phage PEar6</name>
    <dbReference type="NCBI Taxonomy" id="2776820"/>
    <lineage>
        <taxon>Viruses</taxon>
        <taxon>Monodnaviria</taxon>
        <taxon>Loebvirae</taxon>
        <taxon>Hofneiviricota</taxon>
        <taxon>Faserviricetes</taxon>
        <taxon>Tubulavirales</taxon>
        <taxon>Inoviridae</taxon>
        <taxon>Lineavirus</taxon>
        <taxon>Lineavirus pear</taxon>
    </lineage>
</organism>
<keyword evidence="9" id="KW-1185">Reference proteome</keyword>
<dbReference type="InterPro" id="IPR027417">
    <property type="entry name" value="P-loop_NTPase"/>
</dbReference>
<evidence type="ECO:0000313" key="9">
    <source>
        <dbReference type="Proteomes" id="UP000594788"/>
    </source>
</evidence>
<keyword evidence="5 6" id="KW-0472">Membrane</keyword>
<dbReference type="InterPro" id="IPR008900">
    <property type="entry name" value="Zot_N"/>
</dbReference>
<evidence type="ECO:0000313" key="8">
    <source>
        <dbReference type="EMBL" id="QPP21123.1"/>
    </source>
</evidence>
<dbReference type="GO" id="GO:0033644">
    <property type="term" value="C:host cell membrane"/>
    <property type="evidence" value="ECO:0007669"/>
    <property type="project" value="UniProtKB-SubCell"/>
</dbReference>
<evidence type="ECO:0000256" key="5">
    <source>
        <dbReference type="ARBA" id="ARBA00023136"/>
    </source>
</evidence>
<evidence type="ECO:0000259" key="7">
    <source>
        <dbReference type="Pfam" id="PF05707"/>
    </source>
</evidence>
<dbReference type="Gene3D" id="3.40.50.300">
    <property type="entry name" value="P-loop containing nucleotide triphosphate hydrolases"/>
    <property type="match status" value="1"/>
</dbReference>
<dbReference type="SUPFAM" id="SSF52540">
    <property type="entry name" value="P-loop containing nucleoside triphosphate hydrolases"/>
    <property type="match status" value="1"/>
</dbReference>
<keyword evidence="4 6" id="KW-1133">Transmembrane helix</keyword>
<evidence type="ECO:0000256" key="1">
    <source>
        <dbReference type="ARBA" id="ARBA00004379"/>
    </source>
</evidence>
<evidence type="ECO:0000256" key="3">
    <source>
        <dbReference type="ARBA" id="ARBA00022870"/>
    </source>
</evidence>
<sequence length="365" mass="41398">MAVYVVTGKLGAGKTLVAVSRIQRTLAKGGIVATNLNLKLHHFPQVGRYAKQCRVMRIADKPTLEDLESIGRGNLTYDESKNGLLVLDECGTWFNSRNWSDKSRQPVIDWCLHARKLGWDIIFIIQDISLMDKQAREALAEHVVYCRRLDKLNIPIIGGLISVLSGGRLPLPKVHFGIVKYGDNPQSLTVDKWVYTGTDLYAAYDTKQIFTSDREISPPYCPLSPYYTHGIFAVKRDAKYYMRMTKIYFKKMNRVWLMASFLALGAACGMFYKSRDYSNQLQNIQANSKTSVISKTDQSAEILPRLTINSYSQMGYDVSVTFKDAKAKIYNSFDLMKDGYRVDIKDACHVTIVKKSYIQQITCEG</sequence>
<comment type="subcellular location">
    <subcellularLocation>
        <location evidence="1">Host membrane</location>
        <topology evidence="1">Single-pass membrane protein</topology>
    </subcellularLocation>
</comment>
<evidence type="ECO:0000256" key="2">
    <source>
        <dbReference type="ARBA" id="ARBA00022692"/>
    </source>
</evidence>
<evidence type="ECO:0000256" key="4">
    <source>
        <dbReference type="ARBA" id="ARBA00022989"/>
    </source>
</evidence>
<dbReference type="Proteomes" id="UP000594788">
    <property type="component" value="Segment"/>
</dbReference>
<proteinExistence type="predicted"/>